<name>A0AAD4ILH2_PERFH</name>
<accession>A0AAD4ILH2</accession>
<evidence type="ECO:0000313" key="3">
    <source>
        <dbReference type="Proteomes" id="UP001190926"/>
    </source>
</evidence>
<dbReference type="InterPro" id="IPR051210">
    <property type="entry name" value="Ub_ligase/GEF_domain"/>
</dbReference>
<dbReference type="PANTHER" id="PTHR22870">
    <property type="entry name" value="REGULATOR OF CHROMOSOME CONDENSATION"/>
    <property type="match status" value="1"/>
</dbReference>
<organism evidence="2 3">
    <name type="scientific">Perilla frutescens var. hirtella</name>
    <name type="common">Perilla citriodora</name>
    <name type="synonym">Perilla setoyensis</name>
    <dbReference type="NCBI Taxonomy" id="608512"/>
    <lineage>
        <taxon>Eukaryota</taxon>
        <taxon>Viridiplantae</taxon>
        <taxon>Streptophyta</taxon>
        <taxon>Embryophyta</taxon>
        <taxon>Tracheophyta</taxon>
        <taxon>Spermatophyta</taxon>
        <taxon>Magnoliopsida</taxon>
        <taxon>eudicotyledons</taxon>
        <taxon>Gunneridae</taxon>
        <taxon>Pentapetalae</taxon>
        <taxon>asterids</taxon>
        <taxon>lamiids</taxon>
        <taxon>Lamiales</taxon>
        <taxon>Lamiaceae</taxon>
        <taxon>Nepetoideae</taxon>
        <taxon>Elsholtzieae</taxon>
        <taxon>Perilla</taxon>
    </lineage>
</organism>
<dbReference type="EMBL" id="SDAM02029651">
    <property type="protein sequence ID" value="KAH6755003.1"/>
    <property type="molecule type" value="Genomic_DNA"/>
</dbReference>
<reference evidence="2 3" key="1">
    <citation type="journal article" date="2021" name="Nat. Commun.">
        <title>Incipient diploidization of the medicinal plant Perilla within 10,000 years.</title>
        <authorList>
            <person name="Zhang Y."/>
            <person name="Shen Q."/>
            <person name="Leng L."/>
            <person name="Zhang D."/>
            <person name="Chen S."/>
            <person name="Shi Y."/>
            <person name="Ning Z."/>
            <person name="Chen S."/>
        </authorList>
    </citation>
    <scope>NUCLEOTIDE SEQUENCE [LARGE SCALE GENOMIC DNA]</scope>
    <source>
        <strain evidence="3">cv. PC099</strain>
    </source>
</reference>
<dbReference type="Gene3D" id="2.130.10.30">
    <property type="entry name" value="Regulator of chromosome condensation 1/beta-lactamase-inhibitor protein II"/>
    <property type="match status" value="1"/>
</dbReference>
<evidence type="ECO:0000313" key="2">
    <source>
        <dbReference type="EMBL" id="KAH6755003.1"/>
    </source>
</evidence>
<sequence length="162" mass="17482">MVKITALMLLKCTPEALRSLSFLYGNSQFDNATYTSGGFMPSQTTQIADPSFSPAKSRDTQGLLPLTVKQISEAFQASDDKMNFLIDGVDVNNCGQGSTNDELSPTCVSSLLGMKIDGVAAELWHTIYFFADGDAYAFGGNQFGQLGTGADQAKFTCHLRMH</sequence>
<keyword evidence="1" id="KW-0677">Repeat</keyword>
<comment type="caution">
    <text evidence="2">The sequence shown here is derived from an EMBL/GenBank/DDBJ whole genome shotgun (WGS) entry which is preliminary data.</text>
</comment>
<proteinExistence type="predicted"/>
<keyword evidence="3" id="KW-1185">Reference proteome</keyword>
<dbReference type="InterPro" id="IPR000408">
    <property type="entry name" value="Reg_chr_condens"/>
</dbReference>
<dbReference type="Proteomes" id="UP001190926">
    <property type="component" value="Unassembled WGS sequence"/>
</dbReference>
<gene>
    <name evidence="2" type="ORF">C2S53_018939</name>
</gene>
<dbReference type="AlphaFoldDB" id="A0AAD4ILH2"/>
<dbReference type="Pfam" id="PF00415">
    <property type="entry name" value="RCC1"/>
    <property type="match status" value="1"/>
</dbReference>
<dbReference type="InterPro" id="IPR009091">
    <property type="entry name" value="RCC1/BLIP-II"/>
</dbReference>
<evidence type="ECO:0000256" key="1">
    <source>
        <dbReference type="ARBA" id="ARBA00022737"/>
    </source>
</evidence>
<dbReference type="PANTHER" id="PTHR22870:SF382">
    <property type="entry name" value="REGULATOR OF CHROMOSOME CONDENSATION (RCC1) FAMILY PROTEIN"/>
    <property type="match status" value="1"/>
</dbReference>
<protein>
    <submittedName>
        <fullName evidence="2">Regulator of chromosome condensation family protein</fullName>
    </submittedName>
</protein>
<dbReference type="SUPFAM" id="SSF50985">
    <property type="entry name" value="RCC1/BLIP-II"/>
    <property type="match status" value="1"/>
</dbReference>